<dbReference type="PANTHER" id="PTHR30212:SF2">
    <property type="entry name" value="PROTEIN YIIM"/>
    <property type="match status" value="1"/>
</dbReference>
<dbReference type="RefSeq" id="WP_135498660.1">
    <property type="nucleotide sequence ID" value="NZ_SRLD01000031.1"/>
</dbReference>
<keyword evidence="3" id="KW-1185">Reference proteome</keyword>
<protein>
    <submittedName>
        <fullName evidence="2">MOSC domain-containing protein</fullName>
    </submittedName>
</protein>
<evidence type="ECO:0000259" key="1">
    <source>
        <dbReference type="PROSITE" id="PS51340"/>
    </source>
</evidence>
<dbReference type="PROSITE" id="PS51340">
    <property type="entry name" value="MOSC"/>
    <property type="match status" value="1"/>
</dbReference>
<evidence type="ECO:0000313" key="3">
    <source>
        <dbReference type="Proteomes" id="UP000297739"/>
    </source>
</evidence>
<sequence>MTVHGGADKAVYAYDVAHYAAWRALLPARTDWTPGLFGENLTTACLPETGVRIGDLFQVGTAMLRAVQPRQPCFKLNACFDDPHMAACFVREGRTGICFRVEAAGTVQAGDAIELLEAAATAITIHEVGQIILTRSAPTDLLAELLALPHLPASPKRQFGGR</sequence>
<proteinExistence type="predicted"/>
<dbReference type="PANTHER" id="PTHR30212">
    <property type="entry name" value="PROTEIN YIIM"/>
    <property type="match status" value="1"/>
</dbReference>
<comment type="caution">
    <text evidence="2">The sequence shown here is derived from an EMBL/GenBank/DDBJ whole genome shotgun (WGS) entry which is preliminary data.</text>
</comment>
<dbReference type="OrthoDB" id="9786134at2"/>
<dbReference type="GO" id="GO:0030170">
    <property type="term" value="F:pyridoxal phosphate binding"/>
    <property type="evidence" value="ECO:0007669"/>
    <property type="project" value="InterPro"/>
</dbReference>
<organism evidence="2 3">
    <name type="scientific">Hymenobacter elongatus</name>
    <dbReference type="NCBI Taxonomy" id="877208"/>
    <lineage>
        <taxon>Bacteria</taxon>
        <taxon>Pseudomonadati</taxon>
        <taxon>Bacteroidota</taxon>
        <taxon>Cytophagia</taxon>
        <taxon>Cytophagales</taxon>
        <taxon>Hymenobacteraceae</taxon>
        <taxon>Hymenobacter</taxon>
    </lineage>
</organism>
<name>A0A4Z0PL37_9BACT</name>
<dbReference type="Proteomes" id="UP000297739">
    <property type="component" value="Unassembled WGS sequence"/>
</dbReference>
<dbReference type="InterPro" id="IPR052353">
    <property type="entry name" value="Benzoxazolinone_Detox_Enz"/>
</dbReference>
<gene>
    <name evidence="2" type="ORF">E5J99_15170</name>
</gene>
<dbReference type="InterPro" id="IPR011037">
    <property type="entry name" value="Pyrv_Knase-like_insert_dom_sf"/>
</dbReference>
<dbReference type="GO" id="GO:0030151">
    <property type="term" value="F:molybdenum ion binding"/>
    <property type="evidence" value="ECO:0007669"/>
    <property type="project" value="InterPro"/>
</dbReference>
<dbReference type="Gene3D" id="2.40.33.20">
    <property type="entry name" value="PK beta-barrel domain-like"/>
    <property type="match status" value="1"/>
</dbReference>
<dbReference type="GO" id="GO:0003824">
    <property type="term" value="F:catalytic activity"/>
    <property type="evidence" value="ECO:0007669"/>
    <property type="project" value="InterPro"/>
</dbReference>
<dbReference type="SUPFAM" id="SSF50800">
    <property type="entry name" value="PK beta-barrel domain-like"/>
    <property type="match status" value="1"/>
</dbReference>
<reference evidence="2 3" key="1">
    <citation type="submission" date="2019-04" db="EMBL/GenBank/DDBJ databases">
        <authorList>
            <person name="Feng G."/>
            <person name="Zhang J."/>
            <person name="Zhu H."/>
        </authorList>
    </citation>
    <scope>NUCLEOTIDE SEQUENCE [LARGE SCALE GENOMIC DNA]</scope>
    <source>
        <strain evidence="2 3">JCM 17223</strain>
    </source>
</reference>
<accession>A0A4Z0PL37</accession>
<evidence type="ECO:0000313" key="2">
    <source>
        <dbReference type="EMBL" id="TGE14717.1"/>
    </source>
</evidence>
<dbReference type="Pfam" id="PF03473">
    <property type="entry name" value="MOSC"/>
    <property type="match status" value="1"/>
</dbReference>
<dbReference type="InterPro" id="IPR005302">
    <property type="entry name" value="MoCF_Sase_C"/>
</dbReference>
<feature type="domain" description="MOSC" evidence="1">
    <location>
        <begin position="1"/>
        <end position="116"/>
    </location>
</feature>
<dbReference type="AlphaFoldDB" id="A0A4Z0PL37"/>
<dbReference type="EMBL" id="SRLD01000031">
    <property type="protein sequence ID" value="TGE14717.1"/>
    <property type="molecule type" value="Genomic_DNA"/>
</dbReference>